<dbReference type="InterPro" id="IPR037588">
    <property type="entry name" value="MLST8"/>
</dbReference>
<proteinExistence type="inferred from homology"/>
<dbReference type="InterPro" id="IPR001680">
    <property type="entry name" value="WD40_rpt"/>
</dbReference>
<dbReference type="AlphaFoldDB" id="A0A146KK26"/>
<evidence type="ECO:0000313" key="3">
    <source>
        <dbReference type="EMBL" id="JAP95796.1"/>
    </source>
</evidence>
<dbReference type="SMART" id="SM00320">
    <property type="entry name" value="WD40"/>
    <property type="match status" value="4"/>
</dbReference>
<protein>
    <submittedName>
        <fullName evidence="3">G beta-like protein GBL</fullName>
    </submittedName>
</protein>
<evidence type="ECO:0000256" key="2">
    <source>
        <dbReference type="PROSITE-ProRule" id="PRU00221"/>
    </source>
</evidence>
<reference evidence="3" key="1">
    <citation type="submission" date="2015-07" db="EMBL/GenBank/DDBJ databases">
        <title>Adaptation to a free-living lifestyle via gene acquisitions in the diplomonad Trepomonas sp. PC1.</title>
        <authorList>
            <person name="Xu F."/>
            <person name="Jerlstrom-Hultqvist J."/>
            <person name="Kolisko M."/>
            <person name="Simpson A.G.B."/>
            <person name="Roger A.J."/>
            <person name="Svard S.G."/>
            <person name="Andersson J.O."/>
        </authorList>
    </citation>
    <scope>NUCLEOTIDE SEQUENCE</scope>
    <source>
        <strain evidence="3">PC1</strain>
    </source>
</reference>
<accession>A0A146KK26</accession>
<dbReference type="GO" id="GO:0031931">
    <property type="term" value="C:TORC1 complex"/>
    <property type="evidence" value="ECO:0007669"/>
    <property type="project" value="InterPro"/>
</dbReference>
<dbReference type="EMBL" id="GDID01000810">
    <property type="protein sequence ID" value="JAP95796.1"/>
    <property type="molecule type" value="Transcribed_RNA"/>
</dbReference>
<dbReference type="Gene3D" id="2.130.10.10">
    <property type="entry name" value="YVTN repeat-like/Quinoprotein amine dehydrogenase"/>
    <property type="match status" value="1"/>
</dbReference>
<dbReference type="InterPro" id="IPR036322">
    <property type="entry name" value="WD40_repeat_dom_sf"/>
</dbReference>
<evidence type="ECO:0000256" key="1">
    <source>
        <dbReference type="ARBA" id="ARBA00009890"/>
    </source>
</evidence>
<feature type="non-terminal residue" evidence="3">
    <location>
        <position position="1"/>
    </location>
</feature>
<dbReference type="PANTHER" id="PTHR19842">
    <property type="entry name" value="G BETA-LIKE PROTEIN GBL"/>
    <property type="match status" value="1"/>
</dbReference>
<sequence>FVLVTGAYDGIIRFWKAVEQKCIGQIDFDTTVCGLSVSPNKQFLAACGYNQLRIYQISNQSIQQTFKPDSDCCFSSCLFTKDLLYSTSEDNYLKAYDSRQAYNVFSYKNTSVLNTVCQPSATSLLVGDQQGRMLQFDVRNLQKPIETIQAFDLDIGVRHISSSSNYIAACDARGILQIYDQSLQLIHSVQAHQDQIMKCKMSPNNKFVATCSCDKTCKYFEFDQSKILKQHEFQSEALDLDFNGNGQFLLIGQEKCPKLYNCEGMGVVKQYGGHAKLVTAVGLVD</sequence>
<keyword evidence="2" id="KW-0853">WD repeat</keyword>
<dbReference type="GO" id="GO:0031929">
    <property type="term" value="P:TOR signaling"/>
    <property type="evidence" value="ECO:0007669"/>
    <property type="project" value="InterPro"/>
</dbReference>
<comment type="similarity">
    <text evidence="1">Belongs to the WD repeat LST8 family.</text>
</comment>
<dbReference type="GO" id="GO:0031932">
    <property type="term" value="C:TORC2 complex"/>
    <property type="evidence" value="ECO:0007669"/>
    <property type="project" value="InterPro"/>
</dbReference>
<dbReference type="PROSITE" id="PS50082">
    <property type="entry name" value="WD_REPEATS_2"/>
    <property type="match status" value="1"/>
</dbReference>
<dbReference type="SUPFAM" id="SSF50978">
    <property type="entry name" value="WD40 repeat-like"/>
    <property type="match status" value="1"/>
</dbReference>
<dbReference type="InterPro" id="IPR015943">
    <property type="entry name" value="WD40/YVTN_repeat-like_dom_sf"/>
</dbReference>
<dbReference type="Pfam" id="PF00400">
    <property type="entry name" value="WD40"/>
    <property type="match status" value="2"/>
</dbReference>
<feature type="repeat" description="WD" evidence="2">
    <location>
        <begin position="1"/>
        <end position="25"/>
    </location>
</feature>
<organism evidence="3">
    <name type="scientific">Trepomonas sp. PC1</name>
    <dbReference type="NCBI Taxonomy" id="1076344"/>
    <lineage>
        <taxon>Eukaryota</taxon>
        <taxon>Metamonada</taxon>
        <taxon>Diplomonadida</taxon>
        <taxon>Hexamitidae</taxon>
        <taxon>Hexamitinae</taxon>
        <taxon>Trepomonas</taxon>
    </lineage>
</organism>
<gene>
    <name evidence="3" type="ORF">TPC1_11082</name>
</gene>
<dbReference type="PANTHER" id="PTHR19842:SF0">
    <property type="entry name" value="TARGET OF RAPAMYCIN COMPLEX SUBUNIT LST8"/>
    <property type="match status" value="1"/>
</dbReference>
<dbReference type="GO" id="GO:0032956">
    <property type="term" value="P:regulation of actin cytoskeleton organization"/>
    <property type="evidence" value="ECO:0007669"/>
    <property type="project" value="TreeGrafter"/>
</dbReference>
<name>A0A146KK26_9EUKA</name>